<dbReference type="EMBL" id="HBGK01002959">
    <property type="protein sequence ID" value="CAD9272689.1"/>
    <property type="molecule type" value="Transcribed_RNA"/>
</dbReference>
<reference evidence="1" key="1">
    <citation type="submission" date="2021-01" db="EMBL/GenBank/DDBJ databases">
        <authorList>
            <person name="Corre E."/>
            <person name="Pelletier E."/>
            <person name="Niang G."/>
            <person name="Scheremetjew M."/>
            <person name="Finn R."/>
            <person name="Kale V."/>
            <person name="Holt S."/>
            <person name="Cochrane G."/>
            <person name="Meng A."/>
            <person name="Brown T."/>
            <person name="Cohen L."/>
        </authorList>
    </citation>
    <scope>NUCLEOTIDE SEQUENCE</scope>
    <source>
        <strain evidence="1">CCMP 410</strain>
    </source>
</reference>
<proteinExistence type="predicted"/>
<dbReference type="InterPro" id="IPR052941">
    <property type="entry name" value="StomDev_PlantInt_Reg"/>
</dbReference>
<dbReference type="Gene3D" id="3.80.10.10">
    <property type="entry name" value="Ribonuclease Inhibitor"/>
    <property type="match status" value="1"/>
</dbReference>
<dbReference type="SUPFAM" id="SSF52058">
    <property type="entry name" value="L domain-like"/>
    <property type="match status" value="1"/>
</dbReference>
<dbReference type="PANTHER" id="PTHR48004:SF42">
    <property type="entry name" value="PROTEIN TOO MANY MOUTHS-RELATED"/>
    <property type="match status" value="1"/>
</dbReference>
<name>A0A7S1Y205_9STRA</name>
<protein>
    <submittedName>
        <fullName evidence="1">Uncharacterized protein</fullName>
    </submittedName>
</protein>
<accession>A0A7S1Y205</accession>
<dbReference type="AlphaFoldDB" id="A0A7S1Y205"/>
<gene>
    <name evidence="1" type="ORF">GOCE00092_LOCUS1596</name>
</gene>
<dbReference type="InterPro" id="IPR032675">
    <property type="entry name" value="LRR_dom_sf"/>
</dbReference>
<organism evidence="1">
    <name type="scientific">Grammatophora oceanica</name>
    <dbReference type="NCBI Taxonomy" id="210454"/>
    <lineage>
        <taxon>Eukaryota</taxon>
        <taxon>Sar</taxon>
        <taxon>Stramenopiles</taxon>
        <taxon>Ochrophyta</taxon>
        <taxon>Bacillariophyta</taxon>
        <taxon>Fragilariophyceae</taxon>
        <taxon>Fragilariophycidae</taxon>
        <taxon>Rhabdonematales</taxon>
        <taxon>Grammatophoraceae</taxon>
        <taxon>Grammatophora</taxon>
    </lineage>
</organism>
<dbReference type="PANTHER" id="PTHR48004">
    <property type="entry name" value="OS01G0149700 PROTEIN"/>
    <property type="match status" value="1"/>
</dbReference>
<sequence length="145" mass="16057">MKNMKRTGSIPEWIEEMTSLHLLDLDHNDLTGEIPSAITKLSGIKFLLLNRNPSLGGLLPSGLSDMKNLKLLLLDNTAITNHADDLCDVVADCSLDCPCCTSCCSVEDDDCNEDALIASYGPIYEGRRFFRDEYHFFEGSKPIQG</sequence>
<evidence type="ECO:0000313" key="1">
    <source>
        <dbReference type="EMBL" id="CAD9272689.1"/>
    </source>
</evidence>